<organism evidence="1 2">
    <name type="scientific">Pseudocohnilembus persalinus</name>
    <name type="common">Ciliate</name>
    <dbReference type="NCBI Taxonomy" id="266149"/>
    <lineage>
        <taxon>Eukaryota</taxon>
        <taxon>Sar</taxon>
        <taxon>Alveolata</taxon>
        <taxon>Ciliophora</taxon>
        <taxon>Intramacronucleata</taxon>
        <taxon>Oligohymenophorea</taxon>
        <taxon>Scuticociliatia</taxon>
        <taxon>Philasterida</taxon>
        <taxon>Pseudocohnilembidae</taxon>
        <taxon>Pseudocohnilembus</taxon>
    </lineage>
</organism>
<reference evidence="1 2" key="1">
    <citation type="journal article" date="2015" name="Sci. Rep.">
        <title>Genome of the facultative scuticociliatosis pathogen Pseudocohnilembus persalinus provides insight into its virulence through horizontal gene transfer.</title>
        <authorList>
            <person name="Xiong J."/>
            <person name="Wang G."/>
            <person name="Cheng J."/>
            <person name="Tian M."/>
            <person name="Pan X."/>
            <person name="Warren A."/>
            <person name="Jiang C."/>
            <person name="Yuan D."/>
            <person name="Miao W."/>
        </authorList>
    </citation>
    <scope>NUCLEOTIDE SEQUENCE [LARGE SCALE GENOMIC DNA]</scope>
    <source>
        <strain evidence="1">36N120E</strain>
    </source>
</reference>
<dbReference type="EMBL" id="LDAU01000233">
    <property type="protein sequence ID" value="KRW98629.1"/>
    <property type="molecule type" value="Genomic_DNA"/>
</dbReference>
<dbReference type="Proteomes" id="UP000054937">
    <property type="component" value="Unassembled WGS sequence"/>
</dbReference>
<name>A0A0V0Q8X9_PSEPJ</name>
<proteinExistence type="predicted"/>
<accession>A0A0V0Q8X9</accession>
<evidence type="ECO:0000313" key="2">
    <source>
        <dbReference type="Proteomes" id="UP000054937"/>
    </source>
</evidence>
<dbReference type="InParanoid" id="A0A0V0Q8X9"/>
<sequence>MQQNIQQHTYSPIQQHIQQHLQTHIQIDNKKLKKFKVVHSEALEKIKTYLFKLKIDFHQQINQYLSFCILGLDDKDSDWQGQNFILFTNEEGKCGTDNCMSEMVAGEKFEDFWKDNETILNVVLNYQEQIFEIYDDQRKGYIKNCINQNAIKSKNVILGIEFYQEYDSKIDMTILDVQEDPYEIQMNQNHIQSK</sequence>
<gene>
    <name evidence="1" type="ORF">PPERSA_02777</name>
</gene>
<keyword evidence="2" id="KW-1185">Reference proteome</keyword>
<protein>
    <submittedName>
        <fullName evidence="1">Uncharacterized protein</fullName>
    </submittedName>
</protein>
<evidence type="ECO:0000313" key="1">
    <source>
        <dbReference type="EMBL" id="KRW98629.1"/>
    </source>
</evidence>
<dbReference type="AlphaFoldDB" id="A0A0V0Q8X9"/>
<comment type="caution">
    <text evidence="1">The sequence shown here is derived from an EMBL/GenBank/DDBJ whole genome shotgun (WGS) entry which is preliminary data.</text>
</comment>